<dbReference type="Gene3D" id="3.60.120.10">
    <property type="entry name" value="Anthranilate synthase"/>
    <property type="match status" value="1"/>
</dbReference>
<dbReference type="Pfam" id="PF00425">
    <property type="entry name" value="Chorismate_bind"/>
    <property type="match status" value="1"/>
</dbReference>
<evidence type="ECO:0000256" key="2">
    <source>
        <dbReference type="ARBA" id="ARBA00022723"/>
    </source>
</evidence>
<keyword evidence="4" id="KW-0456">Lyase</keyword>
<comment type="caution">
    <text evidence="7">The sequence shown here is derived from an EMBL/GenBank/DDBJ whole genome shotgun (WGS) entry which is preliminary data.</text>
</comment>
<dbReference type="Gene3D" id="1.10.1200.10">
    <property type="entry name" value="ACP-like"/>
    <property type="match status" value="1"/>
</dbReference>
<dbReference type="PANTHER" id="PTHR11236">
    <property type="entry name" value="AMINOBENZOATE/ANTHRANILATE SYNTHASE"/>
    <property type="match status" value="1"/>
</dbReference>
<dbReference type="GO" id="GO:0000162">
    <property type="term" value="P:L-tryptophan biosynthetic process"/>
    <property type="evidence" value="ECO:0007669"/>
    <property type="project" value="TreeGrafter"/>
</dbReference>
<dbReference type="RefSeq" id="WP_212529554.1">
    <property type="nucleotide sequence ID" value="NZ_JAGSOG010000080.1"/>
</dbReference>
<dbReference type="InterPro" id="IPR015890">
    <property type="entry name" value="Chorismate_C"/>
</dbReference>
<dbReference type="InterPro" id="IPR009081">
    <property type="entry name" value="PP-bd_ACP"/>
</dbReference>
<keyword evidence="3" id="KW-0460">Magnesium</keyword>
<sequence>MADRIRYGHRTVPLAARPARLLAGLARRFADEEYVGYEDAAGYRFALGAAALVTVDRDTVRVSGAGPVSARVEQWEQSPYPVLERVLAELEIEDWRAYGTADFELCHAGGPLHRTLGPRPLLRLMVPETEIVFDGAAAQVRGADPGRLDAVAALLAGLDDAEPDRAATPVPVDRDGADAYRAAVRAAVSSIRAGELQKVILSRVVPLATDVDLPATYLEGRRNNDPARSFLLRIGGLEATGFSPEIVVSVERGGRVTAQPLAGTRAMLADPEATARARADLLSDEKEIFEHAISVKAVHEEMAGLCGTESSVVEEFLEVKERGSVQHLGSRISGVLPRGRGPWDAFEALFPSITASGIPKAAAYRQIQAHEPGPRGLYSGAVLSVDHTGVLDAALVLRAVYRAEGRTWLRAGAGVVALSTPEREFEETCEKLQSVARYIVPVAMDGAPAPAEDAERTRVAEGIRAEVAGLLELEPEDLDVRENLTLQGITSLEIMTLAGRWNRDGDPVQYSDMLERPTIEDWTRLRAARH</sequence>
<dbReference type="EMBL" id="JAGSOG010000080">
    <property type="protein sequence ID" value="MBR7835039.1"/>
    <property type="molecule type" value="Genomic_DNA"/>
</dbReference>
<comment type="cofactor">
    <cofactor evidence="1">
        <name>Mg(2+)</name>
        <dbReference type="ChEBI" id="CHEBI:18420"/>
    </cofactor>
</comment>
<accession>A0A941EW57</accession>
<dbReference type="Proteomes" id="UP000675781">
    <property type="component" value="Unassembled WGS sequence"/>
</dbReference>
<dbReference type="SUPFAM" id="SSF56322">
    <property type="entry name" value="ADC synthase"/>
    <property type="match status" value="1"/>
</dbReference>
<feature type="domain" description="Chorismate-utilising enzyme C-terminal" evidence="5">
    <location>
        <begin position="178"/>
        <end position="431"/>
    </location>
</feature>
<evidence type="ECO:0000256" key="3">
    <source>
        <dbReference type="ARBA" id="ARBA00022842"/>
    </source>
</evidence>
<gene>
    <name evidence="7" type="ORF">KDL01_17320</name>
</gene>
<dbReference type="InterPro" id="IPR005801">
    <property type="entry name" value="ADC_synthase"/>
</dbReference>
<dbReference type="InterPro" id="IPR019999">
    <property type="entry name" value="Anth_synth_I-like"/>
</dbReference>
<protein>
    <submittedName>
        <fullName evidence="7">Salicylate synthase</fullName>
    </submittedName>
</protein>
<dbReference type="NCBIfam" id="TIGR03494">
    <property type="entry name" value="salicyl_syn"/>
    <property type="match status" value="1"/>
</dbReference>
<evidence type="ECO:0000313" key="8">
    <source>
        <dbReference type="Proteomes" id="UP000675781"/>
    </source>
</evidence>
<dbReference type="Pfam" id="PF00550">
    <property type="entry name" value="PP-binding"/>
    <property type="match status" value="1"/>
</dbReference>
<keyword evidence="8" id="KW-1185">Reference proteome</keyword>
<dbReference type="GO" id="GO:0016833">
    <property type="term" value="F:oxo-acid-lyase activity"/>
    <property type="evidence" value="ECO:0007669"/>
    <property type="project" value="InterPro"/>
</dbReference>
<dbReference type="InterPro" id="IPR036736">
    <property type="entry name" value="ACP-like_sf"/>
</dbReference>
<evidence type="ECO:0000256" key="4">
    <source>
        <dbReference type="ARBA" id="ARBA00023239"/>
    </source>
</evidence>
<evidence type="ECO:0000259" key="5">
    <source>
        <dbReference type="Pfam" id="PF00425"/>
    </source>
</evidence>
<dbReference type="AlphaFoldDB" id="A0A941EW57"/>
<evidence type="ECO:0000259" key="6">
    <source>
        <dbReference type="Pfam" id="PF00550"/>
    </source>
</evidence>
<reference evidence="7" key="1">
    <citation type="submission" date="2021-04" db="EMBL/GenBank/DDBJ databases">
        <title>Genome based classification of Actinospica acidithermotolerans sp. nov., an actinobacterium isolated from an Indonesian hot spring.</title>
        <authorList>
            <person name="Kusuma A.B."/>
            <person name="Putra K.E."/>
            <person name="Nafisah S."/>
            <person name="Loh J."/>
            <person name="Nouioui I."/>
            <person name="Goodfellow M."/>
        </authorList>
    </citation>
    <scope>NUCLEOTIDE SEQUENCE</scope>
    <source>
        <strain evidence="7">CSCA 57</strain>
    </source>
</reference>
<dbReference type="GO" id="GO:0008909">
    <property type="term" value="F:isochorismate synthase activity"/>
    <property type="evidence" value="ECO:0007669"/>
    <property type="project" value="InterPro"/>
</dbReference>
<name>A0A941EW57_9ACTN</name>
<dbReference type="SUPFAM" id="SSF47336">
    <property type="entry name" value="ACP-like"/>
    <property type="match status" value="1"/>
</dbReference>
<organism evidence="7 8">
    <name type="scientific">Actinospica durhamensis</name>
    <dbReference type="NCBI Taxonomy" id="1508375"/>
    <lineage>
        <taxon>Bacteria</taxon>
        <taxon>Bacillati</taxon>
        <taxon>Actinomycetota</taxon>
        <taxon>Actinomycetes</taxon>
        <taxon>Catenulisporales</taxon>
        <taxon>Actinospicaceae</taxon>
        <taxon>Actinospica</taxon>
    </lineage>
</organism>
<dbReference type="InterPro" id="IPR019996">
    <property type="entry name" value="Salicylate_synthase"/>
</dbReference>
<feature type="domain" description="Carrier" evidence="6">
    <location>
        <begin position="462"/>
        <end position="524"/>
    </location>
</feature>
<evidence type="ECO:0000256" key="1">
    <source>
        <dbReference type="ARBA" id="ARBA00001946"/>
    </source>
</evidence>
<keyword evidence="2" id="KW-0479">Metal-binding</keyword>
<dbReference type="PRINTS" id="PR00095">
    <property type="entry name" value="ANTSNTHASEI"/>
</dbReference>
<dbReference type="PANTHER" id="PTHR11236:SF48">
    <property type="entry name" value="ISOCHORISMATE SYNTHASE MENF"/>
    <property type="match status" value="1"/>
</dbReference>
<proteinExistence type="predicted"/>
<dbReference type="GO" id="GO:0046872">
    <property type="term" value="F:metal ion binding"/>
    <property type="evidence" value="ECO:0007669"/>
    <property type="project" value="UniProtKB-KW"/>
</dbReference>
<evidence type="ECO:0000313" key="7">
    <source>
        <dbReference type="EMBL" id="MBR7835039.1"/>
    </source>
</evidence>